<keyword evidence="1" id="KW-0833">Ubl conjugation pathway</keyword>
<evidence type="ECO:0000313" key="5">
    <source>
        <dbReference type="Proteomes" id="UP000887458"/>
    </source>
</evidence>
<dbReference type="EMBL" id="NJHN03000008">
    <property type="protein sequence ID" value="KAH9426739.1"/>
    <property type="molecule type" value="Genomic_DNA"/>
</dbReference>
<dbReference type="SUPFAM" id="SSF81383">
    <property type="entry name" value="F-box domain"/>
    <property type="match status" value="1"/>
</dbReference>
<feature type="region of interest" description="Disordered" evidence="2">
    <location>
        <begin position="163"/>
        <end position="189"/>
    </location>
</feature>
<comment type="caution">
    <text evidence="4">The sequence shown here is derived from an EMBL/GenBank/DDBJ whole genome shotgun (WGS) entry which is preliminary data.</text>
</comment>
<keyword evidence="5" id="KW-1185">Reference proteome</keyword>
<feature type="domain" description="F-box" evidence="3">
    <location>
        <begin position="67"/>
        <end position="100"/>
    </location>
</feature>
<evidence type="ECO:0000313" key="4">
    <source>
        <dbReference type="EMBL" id="KAH9426739.1"/>
    </source>
</evidence>
<dbReference type="Proteomes" id="UP000887458">
    <property type="component" value="Unassembled WGS sequence"/>
</dbReference>
<dbReference type="InterPro" id="IPR006553">
    <property type="entry name" value="Leu-rich_rpt_Cys-con_subtyp"/>
</dbReference>
<organism evidence="4 5">
    <name type="scientific">Dermatophagoides pteronyssinus</name>
    <name type="common">European house dust mite</name>
    <dbReference type="NCBI Taxonomy" id="6956"/>
    <lineage>
        <taxon>Eukaryota</taxon>
        <taxon>Metazoa</taxon>
        <taxon>Ecdysozoa</taxon>
        <taxon>Arthropoda</taxon>
        <taxon>Chelicerata</taxon>
        <taxon>Arachnida</taxon>
        <taxon>Acari</taxon>
        <taxon>Acariformes</taxon>
        <taxon>Sarcoptiformes</taxon>
        <taxon>Astigmata</taxon>
        <taxon>Psoroptidia</taxon>
        <taxon>Analgoidea</taxon>
        <taxon>Pyroglyphidae</taxon>
        <taxon>Dermatophagoidinae</taxon>
        <taxon>Dermatophagoides</taxon>
    </lineage>
</organism>
<evidence type="ECO:0000259" key="3">
    <source>
        <dbReference type="Pfam" id="PF12937"/>
    </source>
</evidence>
<dbReference type="Gene3D" id="1.20.1280.50">
    <property type="match status" value="1"/>
</dbReference>
<dbReference type="SMART" id="SM00367">
    <property type="entry name" value="LRR_CC"/>
    <property type="match status" value="3"/>
</dbReference>
<dbReference type="InterPro" id="IPR036047">
    <property type="entry name" value="F-box-like_dom_sf"/>
</dbReference>
<gene>
    <name evidence="4" type="ORF">DERP_002839</name>
</gene>
<proteinExistence type="predicted"/>
<accession>A0ABQ8JVT5</accession>
<sequence>MYNEKQQMESEISKPIRKLSRKQLLYQRRSQTTPYYMLASLSSSSSNSTLPTRFPIRTIKSLNFYCLSKIFDYIDFNDLINCQLVCSFWNECVKFHLAKRTYFAYGKQYNSLNQHNNEQVDEQIDNQIQSISLPLNTYYSCEKCQAIMNEKISFDRDEQGNYAESKSSGLSSTTTSENLSSSSSLSASQTSLTSSSDSVIDLLDRNHHNQIRQNYNDDYYTDIIRLNIFERILSKLPKLRILKYAEGYRYGLKHNFLDVYGVNLILRTYRHCPHLINIDLSNCVGLIESDFYQLAKYYGQQLISLNVSGCRIDENCLRLIIKSCDKLNYLNIANNFCRLQGTCLEWISDRIETIVSDFNQNVRVLDGLLQGKGRNIIELELNVGYCFNPSMPYKILGNHFQNLISLKIIFKSFGKYKQGIFTHLANLKELECLYLIEEIDDFDSESSLDDYSILEILKSCGLKFRELYLHAASSIFGCRSSLTDLSINKIDIYCPLLEVFSIKRASITDQSLNAIARLRNAYTVQLIDLEYISDKGIRQIMTSFRKNEDQHKQKLRKICGIDIDVGRNGPNIEQIKRN</sequence>
<dbReference type="PANTHER" id="PTHR13318">
    <property type="entry name" value="PARTNER OF PAIRED, ISOFORM B-RELATED"/>
    <property type="match status" value="1"/>
</dbReference>
<dbReference type="Gene3D" id="3.80.10.10">
    <property type="entry name" value="Ribonuclease Inhibitor"/>
    <property type="match status" value="2"/>
</dbReference>
<feature type="compositionally biased region" description="Low complexity" evidence="2">
    <location>
        <begin position="165"/>
        <end position="189"/>
    </location>
</feature>
<dbReference type="InterPro" id="IPR032675">
    <property type="entry name" value="LRR_dom_sf"/>
</dbReference>
<dbReference type="InterPro" id="IPR001810">
    <property type="entry name" value="F-box_dom"/>
</dbReference>
<reference evidence="4 5" key="2">
    <citation type="journal article" date="2022" name="Mol. Biol. Evol.">
        <title>Comparative Genomics Reveals Insights into the Divergent Evolution of Astigmatic Mites and Household Pest Adaptations.</title>
        <authorList>
            <person name="Xiong Q."/>
            <person name="Wan A.T."/>
            <person name="Liu X."/>
            <person name="Fung C.S."/>
            <person name="Xiao X."/>
            <person name="Malainual N."/>
            <person name="Hou J."/>
            <person name="Wang L."/>
            <person name="Wang M."/>
            <person name="Yang K.Y."/>
            <person name="Cui Y."/>
            <person name="Leung E.L."/>
            <person name="Nong W."/>
            <person name="Shin S.K."/>
            <person name="Au S.W."/>
            <person name="Jeong K.Y."/>
            <person name="Chew F.T."/>
            <person name="Hui J.H."/>
            <person name="Leung T.F."/>
            <person name="Tungtrongchitr A."/>
            <person name="Zhong N."/>
            <person name="Liu Z."/>
            <person name="Tsui S.K."/>
        </authorList>
    </citation>
    <scope>NUCLEOTIDE SEQUENCE [LARGE SCALE GENOMIC DNA]</scope>
    <source>
        <strain evidence="4">Derp</strain>
    </source>
</reference>
<dbReference type="SUPFAM" id="SSF52047">
    <property type="entry name" value="RNI-like"/>
    <property type="match status" value="1"/>
</dbReference>
<protein>
    <recommendedName>
        <fullName evidence="3">F-box domain-containing protein</fullName>
    </recommendedName>
</protein>
<dbReference type="Pfam" id="PF12937">
    <property type="entry name" value="F-box-like"/>
    <property type="match status" value="1"/>
</dbReference>
<evidence type="ECO:0000256" key="2">
    <source>
        <dbReference type="SAM" id="MobiDB-lite"/>
    </source>
</evidence>
<evidence type="ECO:0000256" key="1">
    <source>
        <dbReference type="ARBA" id="ARBA00022786"/>
    </source>
</evidence>
<reference evidence="4 5" key="1">
    <citation type="journal article" date="2018" name="J. Allergy Clin. Immunol.">
        <title>High-quality assembly of Dermatophagoides pteronyssinus genome and transcriptome reveals a wide range of novel allergens.</title>
        <authorList>
            <person name="Liu X.Y."/>
            <person name="Yang K.Y."/>
            <person name="Wang M.Q."/>
            <person name="Kwok J.S."/>
            <person name="Zeng X."/>
            <person name="Yang Z."/>
            <person name="Xiao X.J."/>
            <person name="Lau C.P."/>
            <person name="Li Y."/>
            <person name="Huang Z.M."/>
            <person name="Ba J.G."/>
            <person name="Yim A.K."/>
            <person name="Ouyang C.Y."/>
            <person name="Ngai S.M."/>
            <person name="Chan T.F."/>
            <person name="Leung E.L."/>
            <person name="Liu L."/>
            <person name="Liu Z.G."/>
            <person name="Tsui S.K."/>
        </authorList>
    </citation>
    <scope>NUCLEOTIDE SEQUENCE [LARGE SCALE GENOMIC DNA]</scope>
    <source>
        <strain evidence="4">Derp</strain>
    </source>
</reference>
<name>A0ABQ8JVT5_DERPT</name>